<sequence>MDSSIPSIAEVRGILLAMQKNLECPICLEVMKEPVSTNCAHIFCSFCMFKLLKQKKGAVRCPLCNAKVTKRSLWEDVRFKQVIKVVLEAIRAFEHDTGLKFSDDLCFPKKALEDASASVSWKEKQVIDCKGYRDRLKRVKEVKKRNASLEGETSNLPLDGGTRRSLRKKSNSSKAAVFEIGSDSSEDAFKKTDTIRCVSLRRNYPARVDEGCAKNESPSPFHMEFSEPSAEDETPLNILGVCDYLEELGNTEGASIGKLEIPEKNAAVEKSQGLSSPDPCLRKHDRNSNSMPEGGSCSLLHMAQLADEATKPTVDKQAGHDAGNVITGPPSGNKHILCENEEQLLQSQTSPERPLSQVSGKKLMRSIQKVKAWLSKSKEGLSPRSLQDTHTQEVDQDPDLSDGDSLVSQKTEQIGYQKVFTVECVGDRSLPKPVASKAEDKLFGRTYKRKRKSTPLWNKRETVHIQAKEGVAKTTESCDAPVKRLSRKRKATSELQPDDFIRRQDVEVNSRRPGGDEDTALEEGGQAPALVDDSPVADQKEVELPTEFPLKEGLSALETDLNEPSQSICLKSPESNCNPLKKKSNTMSKIRRQLIKPVGELQLMMDRSSRSPEKAKIQTNDQLREVGTSQVQVRRSRRLQFSTEDAWRRSEPVKRGRKQLDKRETKKRRWSYEENGPTPSIAENYPSVLQGRLQKGVSLSDTSLMDVEGDASKACANPPASPQVGVEQTTEGSSPCCIVPSASSQDSCSLLHFASPEVEQTTSEEKQLTVAHQTEKNVLCTQKLEGDEFCTGDMKRSCKPPETNDEAAGTLELNSETEDSELDTNFMQKIFNGCKRQSFLLHPVKESAAEIQKETRIGLGEDGKVDCLKKSTCIDKFCEERRDAVACEVNSSVQRLASCATGFPDHERRTEHPQLASQTAFPDHPSTPDQLATKNPDSPPQSQKPVTKKSMSPQIRGESANSNNSGSSGSPNVWRNVIIHSTSLSVINETRSSINNSEDAESESTKNKGLALNSQPEFMQPCPVICQLPHSEFSGVHGEKNSPMEQKQLHSDTEEATNNCSTGTPKCLVHSNNLEQCAEEEYHGFEVSSETPEGLLGPVIRSIEGSPNLGETERSDSLAMSPGRDEQTPLKGDLGSGNRRSSRLSNKGLVRTQQRWARKLPSSEEDSSEDEELPSFQALIFGKSASTPLDPLKKKKTSGGMPALKSSNKCNVETKDEHVCPSQDSECSMKLFSSQSHTAEDFHSRPHDSRHLTPAPTSRENLESLRENKKATQPRDEVSKDAGQQKDEQQEQVDSEFNLGEETLDYDSEASCLGDSSGLSSQSEILTTQQKNAMQNSLKKLQQKMAILEAVLKQGSQSAVREGSLLPGEEGDFTGGQTKSAMGSKADLSSESKQSLQGAFSTPVRNTQGTPGSSKSKEQISSLLATETAMGPPAATHDAGRQSALRHSAQGSPVFPLSRITHCSTSKGNSERPFLTSKKNMSLVASGLNQGELRLVQMFARKNESTWSNKISYETTHVVMKTDEDLVCERTLKYFLGIAGRKWVVSYHWVVQSLKERRVLNEEDFEVRGDMINGRNHQGPKRARESPVGKLFQGLEICCYGPFTDMLPEQLEWMVELSGASIVKEPRLFSHSTNSTAVVVIQPEAWSEDTACQGIPPQCSATVVSREWMLDSIACYQRQAFDEYIVQQV</sequence>
<dbReference type="InterPro" id="IPR025994">
    <property type="entry name" value="BRCA1_serine_dom"/>
</dbReference>
<dbReference type="SMART" id="SM00184">
    <property type="entry name" value="RING"/>
    <property type="match status" value="1"/>
</dbReference>
<keyword evidence="25" id="KW-0275">Fatty acid biosynthesis</keyword>
<keyword evidence="13" id="KW-0677">Repeat</keyword>
<dbReference type="PANTHER" id="PTHR13763">
    <property type="entry name" value="BREAST CANCER TYPE 1 SUSCEPTIBILITY PROTEIN BRCA1"/>
    <property type="match status" value="1"/>
</dbReference>
<evidence type="ECO:0000256" key="17">
    <source>
        <dbReference type="ARBA" id="ARBA00022832"/>
    </source>
</evidence>
<feature type="compositionally biased region" description="Basic and acidic residues" evidence="33">
    <location>
        <begin position="1260"/>
        <end position="1289"/>
    </location>
</feature>
<dbReference type="GO" id="GO:0005737">
    <property type="term" value="C:cytoplasm"/>
    <property type="evidence" value="ECO:0007669"/>
    <property type="project" value="UniProtKB-SubCell"/>
</dbReference>
<evidence type="ECO:0000313" key="37">
    <source>
        <dbReference type="Proteomes" id="UP001178461"/>
    </source>
</evidence>
<dbReference type="Pfam" id="PF12820">
    <property type="entry name" value="BRCT_assoc"/>
    <property type="match status" value="1"/>
</dbReference>
<evidence type="ECO:0000256" key="8">
    <source>
        <dbReference type="ARBA" id="ARBA00022499"/>
    </source>
</evidence>
<dbReference type="GO" id="GO:0007095">
    <property type="term" value="P:mitotic G2 DNA damage checkpoint signaling"/>
    <property type="evidence" value="ECO:0007669"/>
    <property type="project" value="TreeGrafter"/>
</dbReference>
<keyword evidence="37" id="KW-1185">Reference proteome</keyword>
<dbReference type="Gene3D" id="3.40.50.10190">
    <property type="entry name" value="BRCT domain"/>
    <property type="match status" value="2"/>
</dbReference>
<evidence type="ECO:0000256" key="14">
    <source>
        <dbReference type="ARBA" id="ARBA00022763"/>
    </source>
</evidence>
<evidence type="ECO:0000256" key="3">
    <source>
        <dbReference type="ARBA" id="ARBA00004286"/>
    </source>
</evidence>
<evidence type="ECO:0000256" key="12">
    <source>
        <dbReference type="ARBA" id="ARBA00022723"/>
    </source>
</evidence>
<comment type="subcellular location">
    <subcellularLocation>
        <location evidence="3">Chromosome</location>
    </subcellularLocation>
    <subcellularLocation>
        <location evidence="4">Cytoplasm</location>
    </subcellularLocation>
    <subcellularLocation>
        <location evidence="2">Nucleus</location>
    </subcellularLocation>
</comment>
<dbReference type="EC" id="2.3.2.27" evidence="5"/>
<keyword evidence="20" id="KW-0007">Acetylation</keyword>
<dbReference type="InterPro" id="IPR031099">
    <property type="entry name" value="BRCA1-associated"/>
</dbReference>
<dbReference type="PRINTS" id="PR00493">
    <property type="entry name" value="BRSTCANCERI"/>
</dbReference>
<feature type="compositionally biased region" description="Polar residues" evidence="33">
    <location>
        <begin position="1222"/>
        <end position="1237"/>
    </location>
</feature>
<keyword evidence="26" id="KW-0804">Transcription</keyword>
<dbReference type="PROSITE" id="PS50089">
    <property type="entry name" value="ZF_RING_2"/>
    <property type="match status" value="1"/>
</dbReference>
<evidence type="ECO:0000256" key="32">
    <source>
        <dbReference type="PROSITE-ProRule" id="PRU00175"/>
    </source>
</evidence>
<dbReference type="GO" id="GO:0070531">
    <property type="term" value="C:BRCA1-A complex"/>
    <property type="evidence" value="ECO:0007669"/>
    <property type="project" value="TreeGrafter"/>
</dbReference>
<dbReference type="GO" id="GO:0000724">
    <property type="term" value="P:double-strand break repair via homologous recombination"/>
    <property type="evidence" value="ECO:0007669"/>
    <property type="project" value="TreeGrafter"/>
</dbReference>
<dbReference type="CDD" id="cd17735">
    <property type="entry name" value="BRCT_BRCA1_rpt1"/>
    <property type="match status" value="1"/>
</dbReference>
<dbReference type="GO" id="GO:0003677">
    <property type="term" value="F:DNA binding"/>
    <property type="evidence" value="ECO:0007669"/>
    <property type="project" value="UniProtKB-KW"/>
</dbReference>
<evidence type="ECO:0000256" key="18">
    <source>
        <dbReference type="ARBA" id="ARBA00022833"/>
    </source>
</evidence>
<dbReference type="EMBL" id="OX395138">
    <property type="protein sequence ID" value="CAI5789792.1"/>
    <property type="molecule type" value="Genomic_DNA"/>
</dbReference>
<dbReference type="SUPFAM" id="SSF57850">
    <property type="entry name" value="RING/U-box"/>
    <property type="match status" value="1"/>
</dbReference>
<keyword evidence="24" id="KW-0010">Activator</keyword>
<feature type="compositionally biased region" description="Basic and acidic residues" evidence="33">
    <location>
        <begin position="607"/>
        <end position="616"/>
    </location>
</feature>
<feature type="domain" description="RING-type" evidence="34">
    <location>
        <begin position="24"/>
        <end position="65"/>
    </location>
</feature>
<keyword evidence="15 32" id="KW-0863">Zinc-finger</keyword>
<keyword evidence="12" id="KW-0479">Metal-binding</keyword>
<evidence type="ECO:0000256" key="5">
    <source>
        <dbReference type="ARBA" id="ARBA00012483"/>
    </source>
</evidence>
<dbReference type="PIRSF" id="PIRSF001734">
    <property type="entry name" value="BRCA1"/>
    <property type="match status" value="1"/>
</dbReference>
<keyword evidence="21" id="KW-0805">Transcription regulation</keyword>
<keyword evidence="28" id="KW-0234">DNA repair</keyword>
<evidence type="ECO:0000256" key="9">
    <source>
        <dbReference type="ARBA" id="ARBA00022516"/>
    </source>
</evidence>
<feature type="compositionally biased region" description="Low complexity" evidence="33">
    <location>
        <begin position="957"/>
        <end position="970"/>
    </location>
</feature>
<dbReference type="GO" id="GO:0043009">
    <property type="term" value="P:chordate embryonic development"/>
    <property type="evidence" value="ECO:0007669"/>
    <property type="project" value="TreeGrafter"/>
</dbReference>
<keyword evidence="18" id="KW-0862">Zinc</keyword>
<keyword evidence="8" id="KW-1017">Isopeptide bond</keyword>
<evidence type="ECO:0000256" key="29">
    <source>
        <dbReference type="ARBA" id="ARBA00023242"/>
    </source>
</evidence>
<dbReference type="GO" id="GO:0061630">
    <property type="term" value="F:ubiquitin protein ligase activity"/>
    <property type="evidence" value="ECO:0007669"/>
    <property type="project" value="UniProtKB-EC"/>
</dbReference>
<feature type="compositionally biased region" description="Low complexity" evidence="33">
    <location>
        <begin position="1136"/>
        <end position="1149"/>
    </location>
</feature>
<dbReference type="FunFam" id="3.40.50.10190:FF:000006">
    <property type="entry name" value="Breast cancer type 1 susceptibility protein homolog"/>
    <property type="match status" value="1"/>
</dbReference>
<name>A0AA35L5T7_9SAUR</name>
<evidence type="ECO:0000256" key="27">
    <source>
        <dbReference type="ARBA" id="ARBA00023172"/>
    </source>
</evidence>
<feature type="compositionally biased region" description="Basic and acidic residues" evidence="33">
    <location>
        <begin position="1238"/>
        <end position="1251"/>
    </location>
</feature>
<feature type="region of interest" description="Disordered" evidence="33">
    <location>
        <begin position="604"/>
        <end position="631"/>
    </location>
</feature>
<dbReference type="InterPro" id="IPR001357">
    <property type="entry name" value="BRCT_dom"/>
</dbReference>
<dbReference type="InterPro" id="IPR013083">
    <property type="entry name" value="Znf_RING/FYVE/PHD"/>
</dbReference>
<evidence type="ECO:0000256" key="22">
    <source>
        <dbReference type="ARBA" id="ARBA00023098"/>
    </source>
</evidence>
<evidence type="ECO:0000256" key="33">
    <source>
        <dbReference type="SAM" id="MobiDB-lite"/>
    </source>
</evidence>
<protein>
    <recommendedName>
        <fullName evidence="5">RING-type E3 ubiquitin transferase</fullName>
        <ecNumber evidence="5">2.3.2.27</ecNumber>
    </recommendedName>
    <alternativeName>
        <fullName evidence="31">RING-type E3 ubiquitin transferase BRCA1</fullName>
    </alternativeName>
</protein>
<feature type="compositionally biased region" description="Basic and acidic residues" evidence="33">
    <location>
        <begin position="499"/>
        <end position="515"/>
    </location>
</feature>
<evidence type="ECO:0000256" key="31">
    <source>
        <dbReference type="ARBA" id="ARBA00031556"/>
    </source>
</evidence>
<keyword evidence="14" id="KW-0227">DNA damage</keyword>
<keyword evidence="16" id="KW-0833">Ubl conjugation pathway</keyword>
<feature type="region of interest" description="Disordered" evidence="33">
    <location>
        <begin position="1089"/>
        <end position="1335"/>
    </location>
</feature>
<feature type="region of interest" description="Disordered" evidence="33">
    <location>
        <begin position="645"/>
        <end position="684"/>
    </location>
</feature>
<keyword evidence="6" id="KW-0158">Chromosome</keyword>
<evidence type="ECO:0000256" key="28">
    <source>
        <dbReference type="ARBA" id="ARBA00023204"/>
    </source>
</evidence>
<evidence type="ECO:0000256" key="7">
    <source>
        <dbReference type="ARBA" id="ARBA00022490"/>
    </source>
</evidence>
<feature type="compositionally biased region" description="Polar residues" evidence="33">
    <location>
        <begin position="927"/>
        <end position="953"/>
    </location>
</feature>
<dbReference type="CDD" id="cd16498">
    <property type="entry name" value="RING-HC_BRCA1"/>
    <property type="match status" value="1"/>
</dbReference>
<evidence type="ECO:0000256" key="1">
    <source>
        <dbReference type="ARBA" id="ARBA00000900"/>
    </source>
</evidence>
<evidence type="ECO:0000256" key="10">
    <source>
        <dbReference type="ARBA" id="ARBA00022553"/>
    </source>
</evidence>
<dbReference type="PROSITE" id="PS00518">
    <property type="entry name" value="ZF_RING_1"/>
    <property type="match status" value="1"/>
</dbReference>
<evidence type="ECO:0000256" key="13">
    <source>
        <dbReference type="ARBA" id="ARBA00022737"/>
    </source>
</evidence>
<keyword evidence="22" id="KW-0443">Lipid metabolism</keyword>
<dbReference type="SMART" id="SM00292">
    <property type="entry name" value="BRCT"/>
    <property type="match status" value="2"/>
</dbReference>
<evidence type="ECO:0000256" key="11">
    <source>
        <dbReference type="ARBA" id="ARBA00022679"/>
    </source>
</evidence>
<evidence type="ECO:0000256" key="19">
    <source>
        <dbReference type="ARBA" id="ARBA00022843"/>
    </source>
</evidence>
<dbReference type="InterPro" id="IPR017907">
    <property type="entry name" value="Znf_RING_CS"/>
</dbReference>
<evidence type="ECO:0000313" key="36">
    <source>
        <dbReference type="EMBL" id="CAI5789792.1"/>
    </source>
</evidence>
<evidence type="ECO:0000256" key="2">
    <source>
        <dbReference type="ARBA" id="ARBA00004123"/>
    </source>
</evidence>
<feature type="region of interest" description="Disordered" evidence="33">
    <location>
        <begin position="904"/>
        <end position="973"/>
    </location>
</feature>
<evidence type="ECO:0000256" key="26">
    <source>
        <dbReference type="ARBA" id="ARBA00023163"/>
    </source>
</evidence>
<dbReference type="InterPro" id="IPR001841">
    <property type="entry name" value="Znf_RING"/>
</dbReference>
<evidence type="ECO:0000259" key="35">
    <source>
        <dbReference type="PROSITE" id="PS50172"/>
    </source>
</evidence>
<dbReference type="GO" id="GO:0005694">
    <property type="term" value="C:chromosome"/>
    <property type="evidence" value="ECO:0007669"/>
    <property type="project" value="UniProtKB-SubCell"/>
</dbReference>
<feature type="region of interest" description="Disordered" evidence="33">
    <location>
        <begin position="468"/>
        <end position="539"/>
    </location>
</feature>
<feature type="region of interest" description="Disordered" evidence="33">
    <location>
        <begin position="377"/>
        <end position="409"/>
    </location>
</feature>
<dbReference type="Proteomes" id="UP001178461">
    <property type="component" value="Chromosome 13"/>
</dbReference>
<gene>
    <name evidence="36" type="ORF">PODLI_1B015967</name>
</gene>
<keyword evidence="7" id="KW-0963">Cytoplasm</keyword>
<feature type="region of interest" description="Disordered" evidence="33">
    <location>
        <begin position="1356"/>
        <end position="1474"/>
    </location>
</feature>
<accession>A0AA35L5T7</accession>
<keyword evidence="27" id="KW-0233">DNA recombination</keyword>
<dbReference type="InterPro" id="IPR018957">
    <property type="entry name" value="Znf_C3HC4_RING-type"/>
</dbReference>
<dbReference type="SUPFAM" id="SSF52113">
    <property type="entry name" value="BRCT domain"/>
    <property type="match status" value="2"/>
</dbReference>
<dbReference type="PANTHER" id="PTHR13763:SF0">
    <property type="entry name" value="BREAST CANCER TYPE 1 SUSCEPTIBILITY PROTEIN"/>
    <property type="match status" value="1"/>
</dbReference>
<organism evidence="36 37">
    <name type="scientific">Podarcis lilfordi</name>
    <name type="common">Lilford's wall lizard</name>
    <dbReference type="NCBI Taxonomy" id="74358"/>
    <lineage>
        <taxon>Eukaryota</taxon>
        <taxon>Metazoa</taxon>
        <taxon>Chordata</taxon>
        <taxon>Craniata</taxon>
        <taxon>Vertebrata</taxon>
        <taxon>Euteleostomi</taxon>
        <taxon>Lepidosauria</taxon>
        <taxon>Squamata</taxon>
        <taxon>Bifurcata</taxon>
        <taxon>Unidentata</taxon>
        <taxon>Episquamata</taxon>
        <taxon>Laterata</taxon>
        <taxon>Lacertibaenia</taxon>
        <taxon>Lacertidae</taxon>
        <taxon>Podarcis</taxon>
    </lineage>
</organism>
<feature type="compositionally biased region" description="Polar residues" evidence="33">
    <location>
        <begin position="1317"/>
        <end position="1335"/>
    </location>
</feature>
<evidence type="ECO:0000256" key="23">
    <source>
        <dbReference type="ARBA" id="ARBA00023125"/>
    </source>
</evidence>
<keyword evidence="23" id="KW-0238">DNA-binding</keyword>
<keyword evidence="30" id="KW-0131">Cell cycle</keyword>
<proteinExistence type="predicted"/>
<dbReference type="FunFam" id="3.30.40.10:FF:000213">
    <property type="entry name" value="Breast cancer type 1 susceptibility protein homolog"/>
    <property type="match status" value="1"/>
</dbReference>
<keyword evidence="29" id="KW-0539">Nucleus</keyword>
<evidence type="ECO:0000256" key="20">
    <source>
        <dbReference type="ARBA" id="ARBA00022990"/>
    </source>
</evidence>
<feature type="region of interest" description="Disordered" evidence="33">
    <location>
        <begin position="565"/>
        <end position="588"/>
    </location>
</feature>
<keyword evidence="10" id="KW-0597">Phosphoprotein</keyword>
<dbReference type="InterPro" id="IPR036420">
    <property type="entry name" value="BRCT_dom_sf"/>
</dbReference>
<feature type="compositionally biased region" description="Basic and acidic residues" evidence="33">
    <location>
        <begin position="645"/>
        <end position="664"/>
    </location>
</feature>
<dbReference type="FunFam" id="3.40.50.10190:FF:000025">
    <property type="entry name" value="Breast cancer type 1 susceptibility protein homolog"/>
    <property type="match status" value="1"/>
</dbReference>
<dbReference type="GO" id="GO:0008270">
    <property type="term" value="F:zinc ion binding"/>
    <property type="evidence" value="ECO:0007669"/>
    <property type="project" value="UniProtKB-KW"/>
</dbReference>
<feature type="compositionally biased region" description="Polar residues" evidence="33">
    <location>
        <begin position="565"/>
        <end position="578"/>
    </location>
</feature>
<keyword evidence="19" id="KW-0832">Ubl conjugation</keyword>
<evidence type="ECO:0000256" key="25">
    <source>
        <dbReference type="ARBA" id="ARBA00023160"/>
    </source>
</evidence>
<reference evidence="36" key="1">
    <citation type="submission" date="2022-12" db="EMBL/GenBank/DDBJ databases">
        <authorList>
            <person name="Alioto T."/>
            <person name="Alioto T."/>
            <person name="Gomez Garrido J."/>
        </authorList>
    </citation>
    <scope>NUCLEOTIDE SEQUENCE</scope>
</reference>
<feature type="compositionally biased region" description="Acidic residues" evidence="33">
    <location>
        <begin position="1163"/>
        <end position="1173"/>
    </location>
</feature>
<evidence type="ECO:0000256" key="24">
    <source>
        <dbReference type="ARBA" id="ARBA00023159"/>
    </source>
</evidence>
<dbReference type="Pfam" id="PF00533">
    <property type="entry name" value="BRCT"/>
    <property type="match status" value="2"/>
</dbReference>
<comment type="catalytic activity">
    <reaction evidence="1">
        <text>S-ubiquitinyl-[E2 ubiquitin-conjugating enzyme]-L-cysteine + [acceptor protein]-L-lysine = [E2 ubiquitin-conjugating enzyme]-L-cysteine + N(6)-ubiquitinyl-[acceptor protein]-L-lysine.</text>
        <dbReference type="EC" id="2.3.2.27"/>
    </reaction>
</comment>
<dbReference type="GO" id="GO:0006633">
    <property type="term" value="P:fatty acid biosynthetic process"/>
    <property type="evidence" value="ECO:0007669"/>
    <property type="project" value="UniProtKB-KW"/>
</dbReference>
<dbReference type="PROSITE" id="PS50172">
    <property type="entry name" value="BRCT"/>
    <property type="match status" value="2"/>
</dbReference>
<dbReference type="Gene3D" id="3.30.40.10">
    <property type="entry name" value="Zinc/RING finger domain, C3HC4 (zinc finger)"/>
    <property type="match status" value="1"/>
</dbReference>
<feature type="domain" description="BRCT" evidence="35">
    <location>
        <begin position="1587"/>
        <end position="1686"/>
    </location>
</feature>
<keyword evidence="9" id="KW-0444">Lipid biosynthesis</keyword>
<keyword evidence="17" id="KW-0276">Fatty acid metabolism</keyword>
<dbReference type="GO" id="GO:0031436">
    <property type="term" value="C:BRCA1-BARD1 complex"/>
    <property type="evidence" value="ECO:0007669"/>
    <property type="project" value="TreeGrafter"/>
</dbReference>
<dbReference type="GO" id="GO:0070013">
    <property type="term" value="C:intracellular organelle lumen"/>
    <property type="evidence" value="ECO:0007669"/>
    <property type="project" value="UniProtKB-ARBA"/>
</dbReference>
<feature type="domain" description="BRCT" evidence="35">
    <location>
        <begin position="1479"/>
        <end position="1567"/>
    </location>
</feature>
<feature type="compositionally biased region" description="Polar residues" evidence="33">
    <location>
        <begin position="1375"/>
        <end position="1425"/>
    </location>
</feature>
<evidence type="ECO:0000256" key="6">
    <source>
        <dbReference type="ARBA" id="ARBA00022454"/>
    </source>
</evidence>
<evidence type="ECO:0000256" key="15">
    <source>
        <dbReference type="ARBA" id="ARBA00022771"/>
    </source>
</evidence>
<dbReference type="Pfam" id="PF00097">
    <property type="entry name" value="zf-C3HC4"/>
    <property type="match status" value="1"/>
</dbReference>
<evidence type="ECO:0000259" key="34">
    <source>
        <dbReference type="PROSITE" id="PS50089"/>
    </source>
</evidence>
<dbReference type="CDD" id="cd17721">
    <property type="entry name" value="BRCT_BRCA1_rpt2"/>
    <property type="match status" value="1"/>
</dbReference>
<dbReference type="InterPro" id="IPR011364">
    <property type="entry name" value="BRCA1"/>
</dbReference>
<evidence type="ECO:0000256" key="4">
    <source>
        <dbReference type="ARBA" id="ARBA00004496"/>
    </source>
</evidence>
<evidence type="ECO:0000256" key="21">
    <source>
        <dbReference type="ARBA" id="ARBA00023015"/>
    </source>
</evidence>
<evidence type="ECO:0000256" key="30">
    <source>
        <dbReference type="ARBA" id="ARBA00023306"/>
    </source>
</evidence>
<dbReference type="GO" id="GO:0045944">
    <property type="term" value="P:positive regulation of transcription by RNA polymerase II"/>
    <property type="evidence" value="ECO:0007669"/>
    <property type="project" value="TreeGrafter"/>
</dbReference>
<keyword evidence="11" id="KW-0808">Transferase</keyword>
<evidence type="ECO:0000256" key="16">
    <source>
        <dbReference type="ARBA" id="ARBA00022786"/>
    </source>
</evidence>